<keyword evidence="2" id="KW-1185">Reference proteome</keyword>
<dbReference type="PANTHER" id="PTHR39328">
    <property type="entry name" value="BLL2871 PROTEIN"/>
    <property type="match status" value="1"/>
</dbReference>
<dbReference type="EMBL" id="OBQF01000002">
    <property type="protein sequence ID" value="SOC40975.1"/>
    <property type="molecule type" value="Genomic_DNA"/>
</dbReference>
<name>A0A285UGD7_9STAP</name>
<dbReference type="Proteomes" id="UP000219412">
    <property type="component" value="Unassembled WGS sequence"/>
</dbReference>
<evidence type="ECO:0000313" key="2">
    <source>
        <dbReference type="Proteomes" id="UP000219412"/>
    </source>
</evidence>
<organism evidence="1 2">
    <name type="scientific">Salinicoccus kekensis</name>
    <dbReference type="NCBI Taxonomy" id="714307"/>
    <lineage>
        <taxon>Bacteria</taxon>
        <taxon>Bacillati</taxon>
        <taxon>Bacillota</taxon>
        <taxon>Bacilli</taxon>
        <taxon>Bacillales</taxon>
        <taxon>Staphylococcaceae</taxon>
        <taxon>Salinicoccus</taxon>
    </lineage>
</organism>
<proteinExistence type="predicted"/>
<dbReference type="InterPro" id="IPR029055">
    <property type="entry name" value="Ntn_hydrolases_N"/>
</dbReference>
<accession>A0A285UGD7</accession>
<sequence>MTFSITARCAKTNQLGIAISTKLPAVGALCPYAKAGFGAISTQSFINPYIGINGISYLEDGLGAEAVSEKVLAEDPDPEKRQVAIVDGDGGSAAFSGEQCDGWYGHLTGTGYAVAGNMLVGEETIIEMEKTFKNTEGQPLSERLTAALEAGQEAGGDKRGRQSAALLVVDKEKYPLFDLRVDDHHDPVAELRRIYTVTVKELSPLMKMLPTLANPKGAFVPRDISLIQDEK</sequence>
<dbReference type="InterPro" id="IPR010430">
    <property type="entry name" value="DUF1028"/>
</dbReference>
<keyword evidence="1" id="KW-0378">Hydrolase</keyword>
<dbReference type="SUPFAM" id="SSF56235">
    <property type="entry name" value="N-terminal nucleophile aminohydrolases (Ntn hydrolases)"/>
    <property type="match status" value="1"/>
</dbReference>
<dbReference type="Pfam" id="PF06267">
    <property type="entry name" value="DUF1028"/>
    <property type="match status" value="1"/>
</dbReference>
<dbReference type="GO" id="GO:0016787">
    <property type="term" value="F:hydrolase activity"/>
    <property type="evidence" value="ECO:0007669"/>
    <property type="project" value="UniProtKB-KW"/>
</dbReference>
<protein>
    <submittedName>
        <fullName evidence="1">Uncharacterized Ntn-hydrolase superfamily protein</fullName>
    </submittedName>
</protein>
<gene>
    <name evidence="1" type="ORF">SAMN05878391_1203</name>
</gene>
<dbReference type="RefSeq" id="WP_097040125.1">
    <property type="nucleotide sequence ID" value="NZ_OBQF01000002.1"/>
</dbReference>
<dbReference type="Gene3D" id="3.60.20.10">
    <property type="entry name" value="Glutamine Phosphoribosylpyrophosphate, subunit 1, domain 1"/>
    <property type="match status" value="1"/>
</dbReference>
<dbReference type="AlphaFoldDB" id="A0A285UGD7"/>
<dbReference type="PANTHER" id="PTHR39328:SF1">
    <property type="entry name" value="BLL2871 PROTEIN"/>
    <property type="match status" value="1"/>
</dbReference>
<dbReference type="OrthoDB" id="9790012at2"/>
<evidence type="ECO:0000313" key="1">
    <source>
        <dbReference type="EMBL" id="SOC40975.1"/>
    </source>
</evidence>
<reference evidence="2" key="1">
    <citation type="submission" date="2017-08" db="EMBL/GenBank/DDBJ databases">
        <authorList>
            <person name="Varghese N."/>
            <person name="Submissions S."/>
        </authorList>
    </citation>
    <scope>NUCLEOTIDE SEQUENCE [LARGE SCALE GENOMIC DNA]</scope>
    <source>
        <strain evidence="2">DSM 23173</strain>
    </source>
</reference>